<accession>A0A3B0SZ42</accession>
<evidence type="ECO:0000313" key="2">
    <source>
        <dbReference type="EMBL" id="VAW09213.1"/>
    </source>
</evidence>
<gene>
    <name evidence="2" type="ORF">MNBD_ACTINO02-1560</name>
</gene>
<feature type="non-terminal residue" evidence="2">
    <location>
        <position position="101"/>
    </location>
</feature>
<reference evidence="2" key="1">
    <citation type="submission" date="2018-06" db="EMBL/GenBank/DDBJ databases">
        <authorList>
            <person name="Zhirakovskaya E."/>
        </authorList>
    </citation>
    <scope>NUCLEOTIDE SEQUENCE</scope>
</reference>
<proteinExistence type="predicted"/>
<protein>
    <submittedName>
        <fullName evidence="2">Uncharacterized protein</fullName>
    </submittedName>
</protein>
<sequence>MSDTPDLVTGDRETPIVEPPVSVTEVDEGASRREVHDMWVAGTEEPEWVRTATDEGAQEMLPEGDDPAAAIQRGIAVDDDFVDSDDTDADQRQIINMGPQH</sequence>
<dbReference type="AlphaFoldDB" id="A0A3B0SZ42"/>
<evidence type="ECO:0000256" key="1">
    <source>
        <dbReference type="SAM" id="MobiDB-lite"/>
    </source>
</evidence>
<dbReference type="EMBL" id="UOEK01000534">
    <property type="protein sequence ID" value="VAW09213.1"/>
    <property type="molecule type" value="Genomic_DNA"/>
</dbReference>
<organism evidence="2">
    <name type="scientific">hydrothermal vent metagenome</name>
    <dbReference type="NCBI Taxonomy" id="652676"/>
    <lineage>
        <taxon>unclassified sequences</taxon>
        <taxon>metagenomes</taxon>
        <taxon>ecological metagenomes</taxon>
    </lineage>
</organism>
<feature type="region of interest" description="Disordered" evidence="1">
    <location>
        <begin position="81"/>
        <end position="101"/>
    </location>
</feature>
<name>A0A3B0SZ42_9ZZZZ</name>